<keyword evidence="13 16" id="KW-0472">Membrane</keyword>
<dbReference type="RefSeq" id="XP_014480098.1">
    <property type="nucleotide sequence ID" value="XM_014624612.1"/>
</dbReference>
<evidence type="ECO:0000256" key="11">
    <source>
        <dbReference type="ARBA" id="ARBA00023004"/>
    </source>
</evidence>
<keyword evidence="12 15" id="KW-0503">Monooxygenase</keyword>
<evidence type="ECO:0000256" key="7">
    <source>
        <dbReference type="ARBA" id="ARBA00022723"/>
    </source>
</evidence>
<evidence type="ECO:0000256" key="4">
    <source>
        <dbReference type="ARBA" id="ARBA00004406"/>
    </source>
</evidence>
<keyword evidence="10 15" id="KW-0560">Oxidoreductase</keyword>
<evidence type="ECO:0000256" key="1">
    <source>
        <dbReference type="ARBA" id="ARBA00001971"/>
    </source>
</evidence>
<dbReference type="GO" id="GO:0006082">
    <property type="term" value="P:organic acid metabolic process"/>
    <property type="evidence" value="ECO:0007669"/>
    <property type="project" value="TreeGrafter"/>
</dbReference>
<evidence type="ECO:0000313" key="17">
    <source>
        <dbReference type="Proteomes" id="UP000515204"/>
    </source>
</evidence>
<name>A0A6P3XQ82_DINQU</name>
<evidence type="ECO:0000256" key="15">
    <source>
        <dbReference type="RuleBase" id="RU000461"/>
    </source>
</evidence>
<dbReference type="GO" id="GO:0008395">
    <property type="term" value="F:steroid hydroxylase activity"/>
    <property type="evidence" value="ECO:0007669"/>
    <property type="project" value="TreeGrafter"/>
</dbReference>
<evidence type="ECO:0000256" key="14">
    <source>
        <dbReference type="PIRSR" id="PIRSR602401-1"/>
    </source>
</evidence>
<keyword evidence="8" id="KW-0256">Endoplasmic reticulum</keyword>
<evidence type="ECO:0000256" key="9">
    <source>
        <dbReference type="ARBA" id="ARBA00022848"/>
    </source>
</evidence>
<dbReference type="InterPro" id="IPR002401">
    <property type="entry name" value="Cyt_P450_E_grp-I"/>
</dbReference>
<evidence type="ECO:0000256" key="8">
    <source>
        <dbReference type="ARBA" id="ARBA00022824"/>
    </source>
</evidence>
<dbReference type="GO" id="GO:0020037">
    <property type="term" value="F:heme binding"/>
    <property type="evidence" value="ECO:0007669"/>
    <property type="project" value="InterPro"/>
</dbReference>
<sequence length="524" mass="60456">MYINTLKIAKLGSLVEIVCLSMSPLLIAVVVLLLAFKFYKFSCYKPPNSPPSVFRIPISGSYLTLLLRNYSFPYNTVEYYAKKLKTKIIGYYLGSFWVVVANDYANIKEILKRGEFNARVTEVPIIKDRSFGKMLGITFTDGPLWREQRRFFLRNVRDFGFGRRQEAFEREILDEVSLLINILKHGPIYDGEKEIIKGNLALFPDILYSTIGSSLWKVLFGQRFDRTEHDIPRRVCRLSMMFVRSLESTGGAIFHLPFLKFFGNMFGYKNVIKSNYLVADIIQEYLKSLETTFGENVDRGFVDRYLNVLNKNDKSQYFSEKQVIMMLTDVMLATCSTIPATVTQIIKFLINHPMVLKKAQDEIDKVVGTGRLVTWDDRKNLPYTEAVIRETMRINSLLPLGIFHRAVKDTTLGEYTISANTPVVTNLAAMHHDPDLWGDPENFRPERFINENNELSKDMSLPFGLGHRVCPGETYSRYNMFGMIAALLQTFNFYLVEGEPSRIKDNLSGLIITPKEFWVRYELR</sequence>
<accession>A0A6P3XQ82</accession>
<dbReference type="GO" id="GO:0016712">
    <property type="term" value="F:oxidoreductase activity, acting on paired donors, with incorporation or reduction of molecular oxygen, reduced flavin or flavoprotein as one donor, and incorporation of one atom of oxygen"/>
    <property type="evidence" value="ECO:0007669"/>
    <property type="project" value="TreeGrafter"/>
</dbReference>
<keyword evidence="9" id="KW-0492">Microsome</keyword>
<reference evidence="18" key="1">
    <citation type="submission" date="2025-08" db="UniProtKB">
        <authorList>
            <consortium name="RefSeq"/>
        </authorList>
    </citation>
    <scope>IDENTIFICATION</scope>
</reference>
<dbReference type="Pfam" id="PF00067">
    <property type="entry name" value="p450"/>
    <property type="match status" value="1"/>
</dbReference>
<dbReference type="PANTHER" id="PTHR24300">
    <property type="entry name" value="CYTOCHROME P450 508A4-RELATED"/>
    <property type="match status" value="1"/>
</dbReference>
<dbReference type="GO" id="GO:0005789">
    <property type="term" value="C:endoplasmic reticulum membrane"/>
    <property type="evidence" value="ECO:0007669"/>
    <property type="project" value="UniProtKB-SubCell"/>
</dbReference>
<evidence type="ECO:0000256" key="6">
    <source>
        <dbReference type="ARBA" id="ARBA00022617"/>
    </source>
</evidence>
<dbReference type="InterPro" id="IPR050182">
    <property type="entry name" value="Cytochrome_P450_fam2"/>
</dbReference>
<dbReference type="GO" id="GO:0005506">
    <property type="term" value="F:iron ion binding"/>
    <property type="evidence" value="ECO:0007669"/>
    <property type="project" value="InterPro"/>
</dbReference>
<evidence type="ECO:0000256" key="2">
    <source>
        <dbReference type="ARBA" id="ARBA00003690"/>
    </source>
</evidence>
<feature type="binding site" description="axial binding residue" evidence="14">
    <location>
        <position position="470"/>
    </location>
    <ligand>
        <name>heme</name>
        <dbReference type="ChEBI" id="CHEBI:30413"/>
    </ligand>
    <ligandPart>
        <name>Fe</name>
        <dbReference type="ChEBI" id="CHEBI:18248"/>
    </ligandPart>
</feature>
<keyword evidence="7 14" id="KW-0479">Metal-binding</keyword>
<dbReference type="PANTHER" id="PTHR24300:SF376">
    <property type="entry name" value="CYTOCHROME P450 15A1"/>
    <property type="match status" value="1"/>
</dbReference>
<dbReference type="Gene3D" id="1.10.630.10">
    <property type="entry name" value="Cytochrome P450"/>
    <property type="match status" value="1"/>
</dbReference>
<organism evidence="17 18">
    <name type="scientific">Dinoponera quadriceps</name>
    <name type="common">South American ant</name>
    <dbReference type="NCBI Taxonomy" id="609295"/>
    <lineage>
        <taxon>Eukaryota</taxon>
        <taxon>Metazoa</taxon>
        <taxon>Ecdysozoa</taxon>
        <taxon>Arthropoda</taxon>
        <taxon>Hexapoda</taxon>
        <taxon>Insecta</taxon>
        <taxon>Pterygota</taxon>
        <taxon>Neoptera</taxon>
        <taxon>Endopterygota</taxon>
        <taxon>Hymenoptera</taxon>
        <taxon>Apocrita</taxon>
        <taxon>Aculeata</taxon>
        <taxon>Formicoidea</taxon>
        <taxon>Formicidae</taxon>
        <taxon>Ponerinae</taxon>
        <taxon>Ponerini</taxon>
        <taxon>Dinoponera</taxon>
    </lineage>
</organism>
<evidence type="ECO:0000256" key="13">
    <source>
        <dbReference type="ARBA" id="ARBA00023136"/>
    </source>
</evidence>
<comment type="cofactor">
    <cofactor evidence="1 14">
        <name>heme</name>
        <dbReference type="ChEBI" id="CHEBI:30413"/>
    </cofactor>
</comment>
<proteinExistence type="inferred from homology"/>
<feature type="transmembrane region" description="Helical" evidence="16">
    <location>
        <begin position="12"/>
        <end position="36"/>
    </location>
</feature>
<dbReference type="Proteomes" id="UP000515204">
    <property type="component" value="Unplaced"/>
</dbReference>
<evidence type="ECO:0000256" key="16">
    <source>
        <dbReference type="SAM" id="Phobius"/>
    </source>
</evidence>
<evidence type="ECO:0000313" key="18">
    <source>
        <dbReference type="RefSeq" id="XP_014480098.1"/>
    </source>
</evidence>
<dbReference type="SUPFAM" id="SSF48264">
    <property type="entry name" value="Cytochrome P450"/>
    <property type="match status" value="1"/>
</dbReference>
<keyword evidence="16" id="KW-1133">Transmembrane helix</keyword>
<dbReference type="KEGG" id="dqu:106747255"/>
<dbReference type="AlphaFoldDB" id="A0A6P3XQ82"/>
<dbReference type="InterPro" id="IPR001128">
    <property type="entry name" value="Cyt_P450"/>
</dbReference>
<dbReference type="GeneID" id="106747255"/>
<comment type="subcellular location">
    <subcellularLocation>
        <location evidence="4">Endoplasmic reticulum membrane</location>
        <topology evidence="4">Peripheral membrane protein</topology>
    </subcellularLocation>
    <subcellularLocation>
        <location evidence="3">Microsome membrane</location>
        <topology evidence="3">Peripheral membrane protein</topology>
    </subcellularLocation>
</comment>
<evidence type="ECO:0000256" key="5">
    <source>
        <dbReference type="ARBA" id="ARBA00010617"/>
    </source>
</evidence>
<keyword evidence="17" id="KW-1185">Reference proteome</keyword>
<keyword evidence="11 14" id="KW-0408">Iron</keyword>
<dbReference type="GO" id="GO:0006805">
    <property type="term" value="P:xenobiotic metabolic process"/>
    <property type="evidence" value="ECO:0007669"/>
    <property type="project" value="TreeGrafter"/>
</dbReference>
<keyword evidence="6 14" id="KW-0349">Heme</keyword>
<comment type="similarity">
    <text evidence="5 15">Belongs to the cytochrome P450 family.</text>
</comment>
<keyword evidence="16" id="KW-0812">Transmembrane</keyword>
<dbReference type="PROSITE" id="PS00086">
    <property type="entry name" value="CYTOCHROME_P450"/>
    <property type="match status" value="1"/>
</dbReference>
<dbReference type="CTD" id="41586"/>
<dbReference type="InterPro" id="IPR017972">
    <property type="entry name" value="Cyt_P450_CS"/>
</dbReference>
<evidence type="ECO:0000256" key="10">
    <source>
        <dbReference type="ARBA" id="ARBA00023002"/>
    </source>
</evidence>
<evidence type="ECO:0000256" key="12">
    <source>
        <dbReference type="ARBA" id="ARBA00023033"/>
    </source>
</evidence>
<dbReference type="FunFam" id="1.10.630.10:FF:000238">
    <property type="entry name" value="Cytochrome P450 2A6"/>
    <property type="match status" value="1"/>
</dbReference>
<comment type="function">
    <text evidence="2">May be involved in the metabolism of insect hormones and in the breakdown of synthetic insecticides.</text>
</comment>
<dbReference type="InterPro" id="IPR036396">
    <property type="entry name" value="Cyt_P450_sf"/>
</dbReference>
<protein>
    <submittedName>
        <fullName evidence="18">Probable cytochrome P450 304a1 isoform X1</fullName>
    </submittedName>
</protein>
<evidence type="ECO:0000256" key="3">
    <source>
        <dbReference type="ARBA" id="ARBA00004174"/>
    </source>
</evidence>
<dbReference type="PRINTS" id="PR00385">
    <property type="entry name" value="P450"/>
</dbReference>
<gene>
    <name evidence="18" type="primary">LOC106747255</name>
</gene>
<dbReference type="PRINTS" id="PR00463">
    <property type="entry name" value="EP450I"/>
</dbReference>
<dbReference type="OrthoDB" id="1103324at2759"/>